<evidence type="ECO:0008006" key="3">
    <source>
        <dbReference type="Google" id="ProtNLM"/>
    </source>
</evidence>
<organism evidence="1 2">
    <name type="scientific">Sulfuriferula nivalis</name>
    <dbReference type="NCBI Taxonomy" id="2675298"/>
    <lineage>
        <taxon>Bacteria</taxon>
        <taxon>Pseudomonadati</taxon>
        <taxon>Pseudomonadota</taxon>
        <taxon>Betaproteobacteria</taxon>
        <taxon>Nitrosomonadales</taxon>
        <taxon>Sulfuricellaceae</taxon>
        <taxon>Sulfuriferula</taxon>
    </lineage>
</organism>
<accession>A0A809SHQ5</accession>
<dbReference type="AlphaFoldDB" id="A0A809SHQ5"/>
<sequence length="102" mass="11539">MSITAVIIDDDLLTLTDLAHSCNVSPEWIVSRLEAGLLSLTITNAQPVRYTSAELTRVRRLCNIERNFDANPELAALVVDMMEEIERLRKQLQPVDKQAFDI</sequence>
<dbReference type="RefSeq" id="WP_162084843.1">
    <property type="nucleotide sequence ID" value="NZ_AP021881.1"/>
</dbReference>
<keyword evidence="2" id="KW-1185">Reference proteome</keyword>
<dbReference type="KEGG" id="sniv:SFSGTM_17180"/>
<dbReference type="Proteomes" id="UP000463939">
    <property type="component" value="Chromosome"/>
</dbReference>
<dbReference type="EMBL" id="AP021881">
    <property type="protein sequence ID" value="BBP01010.1"/>
    <property type="molecule type" value="Genomic_DNA"/>
</dbReference>
<reference evidence="2" key="1">
    <citation type="submission" date="2019-11" db="EMBL/GenBank/DDBJ databases">
        <title>Isolation and characterization of a novel species in the genus Sulfuriferula.</title>
        <authorList>
            <person name="Mochizuki J."/>
            <person name="Kojima H."/>
            <person name="Fukui M."/>
        </authorList>
    </citation>
    <scope>NUCLEOTIDE SEQUENCE [LARGE SCALE GENOMIC DNA]</scope>
    <source>
        <strain evidence="2">SGTM</strain>
    </source>
</reference>
<evidence type="ECO:0000313" key="1">
    <source>
        <dbReference type="EMBL" id="BBP01010.1"/>
    </source>
</evidence>
<protein>
    <recommendedName>
        <fullName evidence="3">MerR family transcriptional regulator</fullName>
    </recommendedName>
</protein>
<dbReference type="Pfam" id="PF13591">
    <property type="entry name" value="MerR_2"/>
    <property type="match status" value="1"/>
</dbReference>
<proteinExistence type="predicted"/>
<name>A0A809SHQ5_9PROT</name>
<gene>
    <name evidence="1" type="ORF">SFSGTM_17180</name>
</gene>
<evidence type="ECO:0000313" key="2">
    <source>
        <dbReference type="Proteomes" id="UP000463939"/>
    </source>
</evidence>
<dbReference type="Gene3D" id="1.10.1660.10">
    <property type="match status" value="1"/>
</dbReference>